<gene>
    <name evidence="3" type="ORF">CKJ81_00205</name>
</gene>
<dbReference type="InterPro" id="IPR051086">
    <property type="entry name" value="RNase_D-like"/>
</dbReference>
<dbReference type="SUPFAM" id="SSF53098">
    <property type="entry name" value="Ribonuclease H-like"/>
    <property type="match status" value="1"/>
</dbReference>
<organism evidence="3 4">
    <name type="scientific">Corynebacterium hadale</name>
    <dbReference type="NCBI Taxonomy" id="2026255"/>
    <lineage>
        <taxon>Bacteria</taxon>
        <taxon>Bacillati</taxon>
        <taxon>Actinomycetota</taxon>
        <taxon>Actinomycetes</taxon>
        <taxon>Mycobacteriales</taxon>
        <taxon>Corynebacteriaceae</taxon>
        <taxon>Corynebacterium</taxon>
    </lineage>
</organism>
<dbReference type="SUPFAM" id="SSF47819">
    <property type="entry name" value="HRDC-like"/>
    <property type="match status" value="1"/>
</dbReference>
<dbReference type="InterPro" id="IPR002562">
    <property type="entry name" value="3'-5'_exonuclease_dom"/>
</dbReference>
<sequence length="486" mass="53428">MAQRVARRSRRGLHQPRRHRHLHGLRPLWRDRRPAARLPAGDARLLDRRGHRPLGPRRGVCQGARARRGPAAGGCHRAGCTQVVRPVCEKVNYRLVDTPTGFQEAAEALAAGRGPFAVDTERASTFRYGDRAFLIQVQREDAGTFLIAPEGHRDDATRALSPVLNGETWILHAAASDLPCLSELGLCAGSLFDTEVAARIAGYQRPNLANMVERICGVVLEKGHGREDWSKVPLPREWQDYAALDVAYLTDLADGLAEELAQTGKLEFAEQEFAYILDTSSSPRTGTGSWRDLKGASRISSALSMQLARALWAAREAQAKRSDRSPSNILQNRVLVDIALAQPTTIRDVMAVPGFPRRRKDLAAACLDVMAEAREQDRSTWPTRPKSAPTDVPSKSTMRREYPALSEALEAARDKVADLADALNMEASTIATTKLLRAAVWKASHSLHPWDVRRAQQELSELGARPWQCELVAPIIAAVGLSAADE</sequence>
<protein>
    <submittedName>
        <fullName evidence="3">Ribonuclease D</fullName>
    </submittedName>
</protein>
<dbReference type="SMART" id="SM00341">
    <property type="entry name" value="HRDC"/>
    <property type="match status" value="1"/>
</dbReference>
<dbReference type="PROSITE" id="PS50967">
    <property type="entry name" value="HRDC"/>
    <property type="match status" value="1"/>
</dbReference>
<dbReference type="Gene3D" id="1.10.150.80">
    <property type="entry name" value="HRDC domain"/>
    <property type="match status" value="2"/>
</dbReference>
<dbReference type="InterPro" id="IPR002121">
    <property type="entry name" value="HRDC_dom"/>
</dbReference>
<dbReference type="Gene3D" id="3.30.420.10">
    <property type="entry name" value="Ribonuclease H-like superfamily/Ribonuclease H"/>
    <property type="match status" value="1"/>
</dbReference>
<dbReference type="Pfam" id="PF18305">
    <property type="entry name" value="DNA_pol_A_exoN"/>
    <property type="match status" value="1"/>
</dbReference>
<dbReference type="InterPro" id="IPR044876">
    <property type="entry name" value="HRDC_dom_sf"/>
</dbReference>
<feature type="region of interest" description="Disordered" evidence="1">
    <location>
        <begin position="1"/>
        <end position="21"/>
    </location>
</feature>
<dbReference type="InterPro" id="IPR036397">
    <property type="entry name" value="RNaseH_sf"/>
</dbReference>
<feature type="domain" description="HRDC" evidence="2">
    <location>
        <begin position="301"/>
        <end position="380"/>
    </location>
</feature>
<keyword evidence="4" id="KW-1185">Reference proteome</keyword>
<dbReference type="SMART" id="SM00474">
    <property type="entry name" value="35EXOc"/>
    <property type="match status" value="1"/>
</dbReference>
<name>A0ABX4HC02_9CORY</name>
<dbReference type="InterPro" id="IPR012337">
    <property type="entry name" value="RNaseH-like_sf"/>
</dbReference>
<dbReference type="Proteomes" id="UP000218281">
    <property type="component" value="Unassembled WGS sequence"/>
</dbReference>
<evidence type="ECO:0000259" key="2">
    <source>
        <dbReference type="PROSITE" id="PS50967"/>
    </source>
</evidence>
<evidence type="ECO:0000313" key="3">
    <source>
        <dbReference type="EMBL" id="PAT07052.1"/>
    </source>
</evidence>
<dbReference type="Pfam" id="PF00570">
    <property type="entry name" value="HRDC"/>
    <property type="match status" value="1"/>
</dbReference>
<dbReference type="InterPro" id="IPR041605">
    <property type="entry name" value="Exo_C"/>
</dbReference>
<dbReference type="CDD" id="cd06142">
    <property type="entry name" value="RNaseD_exo"/>
    <property type="match status" value="1"/>
</dbReference>
<proteinExistence type="predicted"/>
<dbReference type="PANTHER" id="PTHR47649:SF1">
    <property type="entry name" value="RIBONUCLEASE D"/>
    <property type="match status" value="1"/>
</dbReference>
<feature type="region of interest" description="Disordered" evidence="1">
    <location>
        <begin position="376"/>
        <end position="399"/>
    </location>
</feature>
<dbReference type="EMBL" id="NSGO01000001">
    <property type="protein sequence ID" value="PAT07052.1"/>
    <property type="molecule type" value="Genomic_DNA"/>
</dbReference>
<dbReference type="InterPro" id="IPR010997">
    <property type="entry name" value="HRDC-like_sf"/>
</dbReference>
<evidence type="ECO:0000256" key="1">
    <source>
        <dbReference type="SAM" id="MobiDB-lite"/>
    </source>
</evidence>
<reference evidence="3 4" key="1">
    <citation type="submission" date="2017-08" db="EMBL/GenBank/DDBJ databases">
        <title>Whole genome sequences of 6 clinical strains closest to Corynebacterium imitans.</title>
        <authorList>
            <person name="Bernier A.-M."/>
            <person name="Burdz T."/>
            <person name="Bernard K."/>
        </authorList>
    </citation>
    <scope>NUCLEOTIDE SEQUENCE [LARGE SCALE GENOMIC DNA]</scope>
    <source>
        <strain evidence="3 4">NML93-0607</strain>
    </source>
</reference>
<dbReference type="PANTHER" id="PTHR47649">
    <property type="entry name" value="RIBONUCLEASE D"/>
    <property type="match status" value="1"/>
</dbReference>
<dbReference type="Pfam" id="PF01612">
    <property type="entry name" value="DNA_pol_A_exo1"/>
    <property type="match status" value="1"/>
</dbReference>
<comment type="caution">
    <text evidence="3">The sequence shown here is derived from an EMBL/GenBank/DDBJ whole genome shotgun (WGS) entry which is preliminary data.</text>
</comment>
<accession>A0ABX4HC02</accession>
<evidence type="ECO:0000313" key="4">
    <source>
        <dbReference type="Proteomes" id="UP000218281"/>
    </source>
</evidence>